<dbReference type="PANTHER" id="PTHR45086:SF1">
    <property type="entry name" value="WD REPEAT-CONTAINING PROTEIN PCN"/>
    <property type="match status" value="1"/>
</dbReference>
<dbReference type="eggNOG" id="KOG2048">
    <property type="taxonomic scope" value="Eukaryota"/>
</dbReference>
<feature type="region of interest" description="Disordered" evidence="2">
    <location>
        <begin position="329"/>
        <end position="362"/>
    </location>
</feature>
<dbReference type="InterPro" id="IPR011041">
    <property type="entry name" value="Quinoprot_gluc/sorb_DH_b-prop"/>
</dbReference>
<dbReference type="GO" id="GO:0010073">
    <property type="term" value="P:meristem maintenance"/>
    <property type="evidence" value="ECO:0007669"/>
    <property type="project" value="InterPro"/>
</dbReference>
<dbReference type="SUPFAM" id="SSF50978">
    <property type="entry name" value="WD40 repeat-like"/>
    <property type="match status" value="1"/>
</dbReference>
<feature type="region of interest" description="Disordered" evidence="2">
    <location>
        <begin position="610"/>
        <end position="629"/>
    </location>
</feature>
<dbReference type="InterPro" id="IPR036322">
    <property type="entry name" value="WD40_repeat_dom_sf"/>
</dbReference>
<evidence type="ECO:0000313" key="3">
    <source>
        <dbReference type="EMBL" id="EEH58879.1"/>
    </source>
</evidence>
<dbReference type="PROSITE" id="PS50082">
    <property type="entry name" value="WD_REPEATS_2"/>
    <property type="match status" value="1"/>
</dbReference>
<keyword evidence="4" id="KW-1185">Reference proteome</keyword>
<dbReference type="SUPFAM" id="SSF82171">
    <property type="entry name" value="DPP6 N-terminal domain-like"/>
    <property type="match status" value="1"/>
</dbReference>
<dbReference type="OMA" id="STYITEW"/>
<sequence length="871" mass="90673">MGGGARSGLELHRSRFVEWQPAAVVAIAVAPGGSTVALARESGDLEIYDTADWRCVARVPGKEGAAISCLTWVAPFIGDWVDADNAAAADDVPCRLLSAGLDGVVTEWDLSALRARSTTDSHGGAVWAMAAEPRPTDGEPQRVAIACDDGCIRLLTLLGGDGVGSGLSHRRSFLRLQGRLLSLAWGVGGTQIAVGTSVGTIHIMQVATLSEVMRITVGSGDKPKESDERCTWALTYLPDGTLVSGGQDGDVTFWDKRFGTQLYTFRQHGADVTCLASNPAGTCVFASGIDSQVCVFNRIEDGAGPGLEKWTFGSTKRPHTHDVRALAMAHAPGGGGDRDGKGERGKDGDGGRGGGGGPILLSGGNDAQLLAYPANHFQRRHPVRVVSVPQRTPCSMTGGGLWTAPPAPKGKKQKRGKGQGNRGGDGGGADDEPVAPKPTLANAPTPPLLLCDHGRCVDLWRLGEGLGGGPGRPSEEVIEASKANNGMMKLASAPTHVLRAKLSGKRRTLSSAISPDGALVAISDAHSLRLFEVNKTEETPGVKREEWTLRKQDSPVGGVTSANCLLFTPDGKVLVAVGVNGAVHVVDLESWEVMRTLRAHLPKISAATTALDKATSGSGSGKRRKAMDPVSAGDVGCPAVSHACASADGQWLAVVTTKGGTASRRAAGVHVYNLDALKLHKSLPPPPGLASWPPVAAMALSAAGVLALAVRDNAIVMYDVEAGTLTPWSAAMATAKSVATAPPKLKTLPGQICGLSFDPTPGSQLLLAHTPSAIARVNLAVVPTFTPAPITKKRRRKGYRGDKGGFGAIEKQGGKTSGEEGGGDIKVVNLSDPCLFLGYFAPGQALMVERPWDDVLNAIEKPPYQRHLFGT</sequence>
<dbReference type="KEGG" id="mpp:MICPUCDRAFT_46667"/>
<dbReference type="AlphaFoldDB" id="C1MP72"/>
<dbReference type="InterPro" id="IPR015943">
    <property type="entry name" value="WD40/YVTN_repeat-like_dom_sf"/>
</dbReference>
<dbReference type="GeneID" id="9682210"/>
<dbReference type="Pfam" id="PF00400">
    <property type="entry name" value="WD40"/>
    <property type="match status" value="2"/>
</dbReference>
<dbReference type="SMART" id="SM00320">
    <property type="entry name" value="WD40"/>
    <property type="match status" value="7"/>
</dbReference>
<dbReference type="PANTHER" id="PTHR45086">
    <property type="entry name" value="WD REPEAT-CONTAINING PROTEIN PCN"/>
    <property type="match status" value="1"/>
</dbReference>
<feature type="repeat" description="WD" evidence="1">
    <location>
        <begin position="242"/>
        <end position="264"/>
    </location>
</feature>
<evidence type="ECO:0000256" key="1">
    <source>
        <dbReference type="PROSITE-ProRule" id="PRU00221"/>
    </source>
</evidence>
<feature type="region of interest" description="Disordered" evidence="2">
    <location>
        <begin position="793"/>
        <end position="822"/>
    </location>
</feature>
<dbReference type="GO" id="GO:0035266">
    <property type="term" value="P:meristem growth"/>
    <property type="evidence" value="ECO:0007669"/>
    <property type="project" value="InterPro"/>
</dbReference>
<feature type="compositionally biased region" description="Basic and acidic residues" evidence="2">
    <location>
        <begin position="336"/>
        <end position="350"/>
    </location>
</feature>
<dbReference type="Gene3D" id="2.130.10.10">
    <property type="entry name" value="YVTN repeat-like/Quinoprotein amine dehydrogenase"/>
    <property type="match status" value="3"/>
</dbReference>
<proteinExistence type="predicted"/>
<gene>
    <name evidence="3" type="ORF">MICPUCDRAFT_46667</name>
</gene>
<reference evidence="3 4" key="1">
    <citation type="journal article" date="2009" name="Science">
        <title>Green evolution and dynamic adaptations revealed by genomes of the marine picoeukaryotes Micromonas.</title>
        <authorList>
            <person name="Worden A.Z."/>
            <person name="Lee J.H."/>
            <person name="Mock T."/>
            <person name="Rouze P."/>
            <person name="Simmons M.P."/>
            <person name="Aerts A.L."/>
            <person name="Allen A.E."/>
            <person name="Cuvelier M.L."/>
            <person name="Derelle E."/>
            <person name="Everett M.V."/>
            <person name="Foulon E."/>
            <person name="Grimwood J."/>
            <person name="Gundlach H."/>
            <person name="Henrissat B."/>
            <person name="Napoli C."/>
            <person name="McDonald S.M."/>
            <person name="Parker M.S."/>
            <person name="Rombauts S."/>
            <person name="Salamov A."/>
            <person name="Von Dassow P."/>
            <person name="Badger J.H."/>
            <person name="Coutinho P.M."/>
            <person name="Demir E."/>
            <person name="Dubchak I."/>
            <person name="Gentemann C."/>
            <person name="Eikrem W."/>
            <person name="Gready J.E."/>
            <person name="John U."/>
            <person name="Lanier W."/>
            <person name="Lindquist E.A."/>
            <person name="Lucas S."/>
            <person name="Mayer K.F."/>
            <person name="Moreau H."/>
            <person name="Not F."/>
            <person name="Otillar R."/>
            <person name="Panaud O."/>
            <person name="Pangilinan J."/>
            <person name="Paulsen I."/>
            <person name="Piegu B."/>
            <person name="Poliakov A."/>
            <person name="Robbens S."/>
            <person name="Schmutz J."/>
            <person name="Toulza E."/>
            <person name="Wyss T."/>
            <person name="Zelensky A."/>
            <person name="Zhou K."/>
            <person name="Armbrust E.V."/>
            <person name="Bhattacharya D."/>
            <person name="Goodenough U.W."/>
            <person name="Van de Peer Y."/>
            <person name="Grigoriev I.V."/>
        </authorList>
    </citation>
    <scope>NUCLEOTIDE SEQUENCE [LARGE SCALE GENOMIC DNA]</scope>
    <source>
        <strain evidence="3 4">CCMP1545</strain>
    </source>
</reference>
<protein>
    <submittedName>
        <fullName evidence="3">Predicted protein</fullName>
    </submittedName>
</protein>
<keyword evidence="1" id="KW-0853">WD repeat</keyword>
<dbReference type="InterPro" id="IPR001680">
    <property type="entry name" value="WD40_rpt"/>
</dbReference>
<dbReference type="EMBL" id="GG663737">
    <property type="protein sequence ID" value="EEH58879.1"/>
    <property type="molecule type" value="Genomic_DNA"/>
</dbReference>
<dbReference type="STRING" id="564608.C1MP72"/>
<dbReference type="OrthoDB" id="8883818at2759"/>
<evidence type="ECO:0000313" key="4">
    <source>
        <dbReference type="Proteomes" id="UP000001876"/>
    </source>
</evidence>
<dbReference type="Proteomes" id="UP000001876">
    <property type="component" value="Unassembled WGS sequence"/>
</dbReference>
<feature type="region of interest" description="Disordered" evidence="2">
    <location>
        <begin position="389"/>
        <end position="446"/>
    </location>
</feature>
<accession>C1MP72</accession>
<organism evidence="4">
    <name type="scientific">Micromonas pusilla (strain CCMP1545)</name>
    <name type="common">Picoplanktonic green alga</name>
    <dbReference type="NCBI Taxonomy" id="564608"/>
    <lineage>
        <taxon>Eukaryota</taxon>
        <taxon>Viridiplantae</taxon>
        <taxon>Chlorophyta</taxon>
        <taxon>Mamiellophyceae</taxon>
        <taxon>Mamiellales</taxon>
        <taxon>Mamiellaceae</taxon>
        <taxon>Micromonas</taxon>
    </lineage>
</organism>
<evidence type="ECO:0000256" key="2">
    <source>
        <dbReference type="SAM" id="MobiDB-lite"/>
    </source>
</evidence>
<name>C1MP72_MICPC</name>
<dbReference type="RefSeq" id="XP_003057234.1">
    <property type="nucleotide sequence ID" value="XM_003057188.1"/>
</dbReference>
<dbReference type="SUPFAM" id="SSF50952">
    <property type="entry name" value="Soluble quinoprotein glucose dehydrogenase"/>
    <property type="match status" value="1"/>
</dbReference>
<feature type="compositionally biased region" description="Gly residues" evidence="2">
    <location>
        <begin position="418"/>
        <end position="427"/>
    </location>
</feature>
<dbReference type="InterPro" id="IPR044622">
    <property type="entry name" value="PCN"/>
</dbReference>